<organism evidence="1 2">
    <name type="scientific">Lindgomyces ingoldianus</name>
    <dbReference type="NCBI Taxonomy" id="673940"/>
    <lineage>
        <taxon>Eukaryota</taxon>
        <taxon>Fungi</taxon>
        <taxon>Dikarya</taxon>
        <taxon>Ascomycota</taxon>
        <taxon>Pezizomycotina</taxon>
        <taxon>Dothideomycetes</taxon>
        <taxon>Pleosporomycetidae</taxon>
        <taxon>Pleosporales</taxon>
        <taxon>Lindgomycetaceae</taxon>
        <taxon>Lindgomyces</taxon>
    </lineage>
</organism>
<sequence>MRCPSHTYSVHPFIVFENSLFWFMPRFASSPTHSLLFVSTPFYPPHLGVLIFVTLLISKQELEFAGYAARDITSGVFYVFMDYSPRVASWIPGDICPLFLKISTDSAIYRIRVWASPNEPRKLEDCYESLRAPHLPGHVQGIRASLFPIDISHLLGRKLLWELMPSVSATAKKSNVVSTSFQVYGTVVGTRHWGLYSTRWEPMTSKGLV</sequence>
<evidence type="ECO:0000313" key="2">
    <source>
        <dbReference type="Proteomes" id="UP000799755"/>
    </source>
</evidence>
<dbReference type="EMBL" id="MU003536">
    <property type="protein sequence ID" value="KAF2464518.1"/>
    <property type="molecule type" value="Genomic_DNA"/>
</dbReference>
<proteinExistence type="predicted"/>
<evidence type="ECO:0000313" key="1">
    <source>
        <dbReference type="EMBL" id="KAF2464518.1"/>
    </source>
</evidence>
<reference evidence="1" key="1">
    <citation type="journal article" date="2020" name="Stud. Mycol.">
        <title>101 Dothideomycetes genomes: a test case for predicting lifestyles and emergence of pathogens.</title>
        <authorList>
            <person name="Haridas S."/>
            <person name="Albert R."/>
            <person name="Binder M."/>
            <person name="Bloem J."/>
            <person name="Labutti K."/>
            <person name="Salamov A."/>
            <person name="Andreopoulos B."/>
            <person name="Baker S."/>
            <person name="Barry K."/>
            <person name="Bills G."/>
            <person name="Bluhm B."/>
            <person name="Cannon C."/>
            <person name="Castanera R."/>
            <person name="Culley D."/>
            <person name="Daum C."/>
            <person name="Ezra D."/>
            <person name="Gonzalez J."/>
            <person name="Henrissat B."/>
            <person name="Kuo A."/>
            <person name="Liang C."/>
            <person name="Lipzen A."/>
            <person name="Lutzoni F."/>
            <person name="Magnuson J."/>
            <person name="Mondo S."/>
            <person name="Nolan M."/>
            <person name="Ohm R."/>
            <person name="Pangilinan J."/>
            <person name="Park H.-J."/>
            <person name="Ramirez L."/>
            <person name="Alfaro M."/>
            <person name="Sun H."/>
            <person name="Tritt A."/>
            <person name="Yoshinaga Y."/>
            <person name="Zwiers L.-H."/>
            <person name="Turgeon B."/>
            <person name="Goodwin S."/>
            <person name="Spatafora J."/>
            <person name="Crous P."/>
            <person name="Grigoriev I."/>
        </authorList>
    </citation>
    <scope>NUCLEOTIDE SEQUENCE</scope>
    <source>
        <strain evidence="1">ATCC 200398</strain>
    </source>
</reference>
<keyword evidence="2" id="KW-1185">Reference proteome</keyword>
<dbReference type="Proteomes" id="UP000799755">
    <property type="component" value="Unassembled WGS sequence"/>
</dbReference>
<protein>
    <submittedName>
        <fullName evidence="1">Uncharacterized protein</fullName>
    </submittedName>
</protein>
<comment type="caution">
    <text evidence="1">The sequence shown here is derived from an EMBL/GenBank/DDBJ whole genome shotgun (WGS) entry which is preliminary data.</text>
</comment>
<gene>
    <name evidence="1" type="ORF">BDR25DRAFT_361596</name>
</gene>
<accession>A0ACB6QC26</accession>
<name>A0ACB6QC26_9PLEO</name>